<dbReference type="Proteomes" id="UP001153332">
    <property type="component" value="Unassembled WGS sequence"/>
</dbReference>
<sequence>MDDELDMRKGVRWEDEEAGPRAPPRLSRRDSIGSMSIRSLQSRREIDPALAVPIEFRTLSYTISESKQVQDIHERDKTKDAATKEFSSLEWHTISTDEALRRLSSSPTTGLSEEQVARRVKEYGRNSPSPPKSTAAQTWFGYFFKGFGPVLLIGAILVLVSWKPLGQPPALANLVLAIVLFAVFFIQALFNAFQDWSSSRVMSSIKNMLPEDCIVIRSSTQMSLPASELVPGDIVSMKAGNKLPADVRFLQVSSDAKLDRSILTGESVPLTASVDSTDNNYLETRCIGMQGTHCVSGTCLGLVVATGDRTVFGRIASLTQEPKSKMTTLEREILYFVIIICSIMLTMIAVVLLVWGLYIRKEHPNYISVPTLIVDIVSVAIAFIPEGLPIALTAGLTITANIMRNNKVLCKSLKTVETLGAVSVICSDKTGTLTENRMTVTECTIGTHTITPDAAEDELCESETPATAGIVTTGVSQARAIAALCNAAEFDAAEIDVPIDQRRVFGDATDQAILRFSERLGSVHHIRQCWTKTYDLAFNSKNKYMIRTFSLSRKDCLRDTLPDPEAESFATGDTLLTIKGAPDVLINRCSFFTNNAGDTRPFDNDVKATFEGMKNIYSSQGKRCIMLARKVIRQADLPNAPNTSQFEQTVLEQAKTGLTLVGLVAIVDPLRPEIRSVVRTLRTAGIRIFMVTGDFALTALAIAQDAGIVSRPSPLVHDVTALHRENDTAKPFSISSNPRTSIVISGPELIGLNEHQWQLLTEYEEIVFARTTPEQKLRIVREFQRSSVVAMTGDGVNDAPSLKAADVGIALGSGSDIAIEAADMVLLESFSSVVEAVQYGRVVFDNLKKVICYLLPAGSFAEFWPVITSVVFGLPQILSSFLMIIICCFTDCAAATVISYEKPEADVLLRTPRNVKKDRLVNWQLVTHAYGIIGILETVLSFFVSYWYLQRNGIPFSQLWFAFGKVPDGIDPDYYTEKLNIASSIYFVNLVVMQWFNLMAVRTRRWSIFQHPPAFNKQTQNLYLFPAILFALSMAILWLYIPQLHSILGTTPVPVEHWFLPFAFGTFILLFDEARKFVFSVYLSPSPIVCYGALKTLRPKTTSSPWHHATSAFPAELKLRDDSMATLLPDKQDNAGNTKIHIRLPGGTCTPCPRSKSRNMNADWDTRAAAQSSNFSAAVSETDDTAPLAGHSDYHPLIHSQRLRRAVGDATRYRNTFLNFLRRVCVRLVSRSFSRDEAQERPVSPSHTLLQDDTGALSFRQSLKIMFFSSYLNHLMIFVPFGILTYYLGSPRSVVFATNAIAIVPLSNILAHATECIAADLGDAVGALMNISFGNLVEIIMFFAALRLKSALVGSILVNLLLILGTSIIAAEFQPADLVYDMNNAQALACLLSLSVFSILIPMAFHFTFKHKEEREAAVRTLSRASAIILLIVYFIYLTFLLVPRRRTAALADEETFSQPPLEEQRPQSFSRSMKFAETQSGQSPWRPRLQETAEGSLWDHSEDRPFQNNRRRSSSQPLGHDNVQRWIKGTSSASRSRAYSRHAPSLSQSSFGTTRSLRANDIVERYNDGVGQAYPPQQRGVPSTRFHIVEPNNEIVATEANHKVSRLAAIVALTASTFFTAICAELLVDTIGSVIKSSGLTQSFIGLIILSVVGNAAEYITGVRVAARGKLDLAIGVSFGSSIQIALFVSPLTVIGGWVMGKDMTLYMGVFETTALVGAAILVNFLMANGKTNYLEGTLLCACYIITGIGSYFIP</sequence>
<evidence type="ECO:0000313" key="2">
    <source>
        <dbReference type="Proteomes" id="UP001153332"/>
    </source>
</evidence>
<keyword evidence="2" id="KW-1185">Reference proteome</keyword>
<evidence type="ECO:0000313" key="1">
    <source>
        <dbReference type="EMBL" id="KAJ8130038.1"/>
    </source>
</evidence>
<accession>A0ACC2JRB4</accession>
<comment type="caution">
    <text evidence="1">The sequence shown here is derived from an EMBL/GenBank/DDBJ whole genome shotgun (WGS) entry which is preliminary data.</text>
</comment>
<organism evidence="1 2">
    <name type="scientific">Lasiodiplodia mahajangana</name>
    <dbReference type="NCBI Taxonomy" id="1108764"/>
    <lineage>
        <taxon>Eukaryota</taxon>
        <taxon>Fungi</taxon>
        <taxon>Dikarya</taxon>
        <taxon>Ascomycota</taxon>
        <taxon>Pezizomycotina</taxon>
        <taxon>Dothideomycetes</taxon>
        <taxon>Dothideomycetes incertae sedis</taxon>
        <taxon>Botryosphaeriales</taxon>
        <taxon>Botryosphaeriaceae</taxon>
        <taxon>Lasiodiplodia</taxon>
    </lineage>
</organism>
<dbReference type="EMBL" id="JAPUUL010000598">
    <property type="protein sequence ID" value="KAJ8130038.1"/>
    <property type="molecule type" value="Genomic_DNA"/>
</dbReference>
<name>A0ACC2JRB4_9PEZI</name>
<gene>
    <name evidence="1" type="ORF">O1611_g3592</name>
</gene>
<protein>
    <submittedName>
        <fullName evidence="1">Uncharacterized protein</fullName>
    </submittedName>
</protein>
<reference evidence="1" key="1">
    <citation type="submission" date="2022-12" db="EMBL/GenBank/DDBJ databases">
        <title>Genome Sequence of Lasiodiplodia mahajangana.</title>
        <authorList>
            <person name="Buettner E."/>
        </authorList>
    </citation>
    <scope>NUCLEOTIDE SEQUENCE</scope>
    <source>
        <strain evidence="1">VT137</strain>
    </source>
</reference>
<proteinExistence type="predicted"/>